<reference evidence="1" key="1">
    <citation type="submission" date="2023-12" db="EMBL/GenBank/DDBJ databases">
        <title>Genome assembly of Anisodus tanguticus.</title>
        <authorList>
            <person name="Wang Y.-J."/>
        </authorList>
    </citation>
    <scope>NUCLEOTIDE SEQUENCE</scope>
    <source>
        <strain evidence="1">KB-2021</strain>
        <tissue evidence="1">Leaf</tissue>
    </source>
</reference>
<name>A0AAE1RHW2_9SOLA</name>
<evidence type="ECO:0000313" key="2">
    <source>
        <dbReference type="Proteomes" id="UP001291623"/>
    </source>
</evidence>
<protein>
    <submittedName>
        <fullName evidence="1">Uncharacterized protein</fullName>
    </submittedName>
</protein>
<dbReference type="AlphaFoldDB" id="A0AAE1RHW2"/>
<accession>A0AAE1RHW2</accession>
<organism evidence="1 2">
    <name type="scientific">Anisodus tanguticus</name>
    <dbReference type="NCBI Taxonomy" id="243964"/>
    <lineage>
        <taxon>Eukaryota</taxon>
        <taxon>Viridiplantae</taxon>
        <taxon>Streptophyta</taxon>
        <taxon>Embryophyta</taxon>
        <taxon>Tracheophyta</taxon>
        <taxon>Spermatophyta</taxon>
        <taxon>Magnoliopsida</taxon>
        <taxon>eudicotyledons</taxon>
        <taxon>Gunneridae</taxon>
        <taxon>Pentapetalae</taxon>
        <taxon>asterids</taxon>
        <taxon>lamiids</taxon>
        <taxon>Solanales</taxon>
        <taxon>Solanaceae</taxon>
        <taxon>Solanoideae</taxon>
        <taxon>Hyoscyameae</taxon>
        <taxon>Anisodus</taxon>
    </lineage>
</organism>
<dbReference type="EMBL" id="JAVYJV010000016">
    <property type="protein sequence ID" value="KAK4351381.1"/>
    <property type="molecule type" value="Genomic_DNA"/>
</dbReference>
<proteinExistence type="predicted"/>
<comment type="caution">
    <text evidence="1">The sequence shown here is derived from an EMBL/GenBank/DDBJ whole genome shotgun (WGS) entry which is preliminary data.</text>
</comment>
<evidence type="ECO:0000313" key="1">
    <source>
        <dbReference type="EMBL" id="KAK4351381.1"/>
    </source>
</evidence>
<dbReference type="Proteomes" id="UP001291623">
    <property type="component" value="Unassembled WGS sequence"/>
</dbReference>
<gene>
    <name evidence="1" type="ORF">RND71_030694</name>
</gene>
<keyword evidence="2" id="KW-1185">Reference proteome</keyword>
<sequence length="273" mass="31439">MNQVLAVNDSDWQKGFHIRIGNEVYELGLWKCSIMETDADDKKEEEMDKPRESSSMMTKTNIILSLVHRGGAMISGLWVQNFKTGQQPQANNSQKTQRLEYRMVKPGPNICSIEILQRLEFVCLYEKVLACKAAGFSIILIKIFQSPTRNLNMREDVKNSINLKPYSIVTGHIKQNLGHRSDDVQLLYIPTSEKTLTTRYIPITITKKTEKSVLEAQKKFYHCLTWKNVTGLTEVTLRKVYKELSKNWDDLIRVSKIINQGKRELCKLPEAKS</sequence>